<keyword evidence="3" id="KW-1185">Reference proteome</keyword>
<dbReference type="Proteomes" id="UP000235388">
    <property type="component" value="Unassembled WGS sequence"/>
</dbReference>
<dbReference type="AlphaFoldDB" id="A0A2N5UXN7"/>
<reference evidence="2 3" key="1">
    <citation type="submission" date="2017-11" db="EMBL/GenBank/DDBJ databases">
        <title>De novo assembly and phasing of dikaryotic genomes from two isolates of Puccinia coronata f. sp. avenae, the causal agent of oat crown rust.</title>
        <authorList>
            <person name="Miller M.E."/>
            <person name="Zhang Y."/>
            <person name="Omidvar V."/>
            <person name="Sperschneider J."/>
            <person name="Schwessinger B."/>
            <person name="Raley C."/>
            <person name="Palmer J.M."/>
            <person name="Garnica D."/>
            <person name="Upadhyaya N."/>
            <person name="Rathjen J."/>
            <person name="Taylor J.M."/>
            <person name="Park R.F."/>
            <person name="Dodds P.N."/>
            <person name="Hirsch C.D."/>
            <person name="Kianian S.F."/>
            <person name="Figueroa M."/>
        </authorList>
    </citation>
    <scope>NUCLEOTIDE SEQUENCE [LARGE SCALE GENOMIC DNA]</scope>
    <source>
        <strain evidence="2">12NC29</strain>
    </source>
</reference>
<gene>
    <name evidence="2" type="ORF">PCANC_08617</name>
</gene>
<organism evidence="2 3">
    <name type="scientific">Puccinia coronata f. sp. avenae</name>
    <dbReference type="NCBI Taxonomy" id="200324"/>
    <lineage>
        <taxon>Eukaryota</taxon>
        <taxon>Fungi</taxon>
        <taxon>Dikarya</taxon>
        <taxon>Basidiomycota</taxon>
        <taxon>Pucciniomycotina</taxon>
        <taxon>Pucciniomycetes</taxon>
        <taxon>Pucciniales</taxon>
        <taxon>Pucciniaceae</taxon>
        <taxon>Puccinia</taxon>
    </lineage>
</organism>
<accession>A0A2N5UXN7</accession>
<feature type="region of interest" description="Disordered" evidence="1">
    <location>
        <begin position="1"/>
        <end position="63"/>
    </location>
</feature>
<evidence type="ECO:0000313" key="3">
    <source>
        <dbReference type="Proteomes" id="UP000235388"/>
    </source>
</evidence>
<evidence type="ECO:0000256" key="1">
    <source>
        <dbReference type="SAM" id="MobiDB-lite"/>
    </source>
</evidence>
<feature type="compositionally biased region" description="Basic and acidic residues" evidence="1">
    <location>
        <begin position="8"/>
        <end position="27"/>
    </location>
</feature>
<comment type="caution">
    <text evidence="2">The sequence shown here is derived from an EMBL/GenBank/DDBJ whole genome shotgun (WGS) entry which is preliminary data.</text>
</comment>
<feature type="compositionally biased region" description="Basic and acidic residues" evidence="1">
    <location>
        <begin position="34"/>
        <end position="43"/>
    </location>
</feature>
<name>A0A2N5UXN7_9BASI</name>
<dbReference type="EMBL" id="PGCJ01000157">
    <property type="protein sequence ID" value="PLW42531.1"/>
    <property type="molecule type" value="Genomic_DNA"/>
</dbReference>
<evidence type="ECO:0000313" key="2">
    <source>
        <dbReference type="EMBL" id="PLW42531.1"/>
    </source>
</evidence>
<proteinExistence type="predicted"/>
<sequence length="98" mass="11046">MRFQGARAMEKSEELSKARLGYNRDYDPSTDLAAEPKRLKAGETVDEVGMDTSSSSSSVKEDVHMADIGKEKINVGIIRKWRNARKNWQTISKNGLRC</sequence>
<protein>
    <submittedName>
        <fullName evidence="2">Uncharacterized protein</fullName>
    </submittedName>
</protein>